<keyword evidence="1" id="KW-1133">Transmembrane helix</keyword>
<dbReference type="Proteomes" id="UP000199072">
    <property type="component" value="Unassembled WGS sequence"/>
</dbReference>
<name>A0A1G7AKL2_9SPHI</name>
<protein>
    <submittedName>
        <fullName evidence="2">Uncharacterized protein</fullName>
    </submittedName>
</protein>
<keyword evidence="3" id="KW-1185">Reference proteome</keyword>
<dbReference type="AlphaFoldDB" id="A0A1G7AKL2"/>
<gene>
    <name evidence="2" type="ORF">SAMN05216464_104135</name>
</gene>
<keyword evidence="1" id="KW-0472">Membrane</keyword>
<feature type="transmembrane region" description="Helical" evidence="1">
    <location>
        <begin position="52"/>
        <end position="73"/>
    </location>
</feature>
<evidence type="ECO:0000256" key="1">
    <source>
        <dbReference type="SAM" id="Phobius"/>
    </source>
</evidence>
<proteinExistence type="predicted"/>
<accession>A0A1G7AKL2</accession>
<feature type="transmembrane region" description="Helical" evidence="1">
    <location>
        <begin position="85"/>
        <end position="107"/>
    </location>
</feature>
<evidence type="ECO:0000313" key="3">
    <source>
        <dbReference type="Proteomes" id="UP000199072"/>
    </source>
</evidence>
<dbReference type="EMBL" id="FNAI01000004">
    <property type="protein sequence ID" value="SDE15007.1"/>
    <property type="molecule type" value="Genomic_DNA"/>
</dbReference>
<dbReference type="STRING" id="1391627.SAMN05216464_104135"/>
<feature type="transmembrane region" description="Helical" evidence="1">
    <location>
        <begin position="21"/>
        <end position="40"/>
    </location>
</feature>
<keyword evidence="1" id="KW-0812">Transmembrane</keyword>
<evidence type="ECO:0000313" key="2">
    <source>
        <dbReference type="EMBL" id="SDE15007.1"/>
    </source>
</evidence>
<sequence>MGNPAVMNETIKPINNAPVKIYAWLIGLFFACLCISFFIIYNGSSQVQQNGFGYILLEFAVFILALFIISIITTIAYKPWFIKNWYINAFIFVCSGFVLGSILYSLIVNGGIG</sequence>
<organism evidence="2 3">
    <name type="scientific">Mucilaginibacter pineti</name>
    <dbReference type="NCBI Taxonomy" id="1391627"/>
    <lineage>
        <taxon>Bacteria</taxon>
        <taxon>Pseudomonadati</taxon>
        <taxon>Bacteroidota</taxon>
        <taxon>Sphingobacteriia</taxon>
        <taxon>Sphingobacteriales</taxon>
        <taxon>Sphingobacteriaceae</taxon>
        <taxon>Mucilaginibacter</taxon>
    </lineage>
</organism>
<reference evidence="2 3" key="1">
    <citation type="submission" date="2016-10" db="EMBL/GenBank/DDBJ databases">
        <authorList>
            <person name="de Groot N.N."/>
        </authorList>
    </citation>
    <scope>NUCLEOTIDE SEQUENCE [LARGE SCALE GENOMIC DNA]</scope>
    <source>
        <strain evidence="2 3">47C3B</strain>
    </source>
</reference>